<sequence length="790" mass="88618" precursor="true">MRMLRWLILSAFSVAGAVQAQGNQDSAAASASSASIGAPVLRTSPGLRVHRLPDEKIPAFMEADQISGDPDSEVTLTGNAQVRRVDGIIKGDRINYRRDTGDVDVQGSARMLRDGTLITGPSARLNVDTYSGEIQEPNFWIGASGGTAQARHADIFSKSQMRLSQVTYSGCPCPKPSWYIKADTVDLDFDENEGVARNGVLYFKDVPILASPYLTFPVKKERKSGFLMPTYGTTSNSGFDISLPYYFNLAPNYDLTLVPRYLSKRGAQLGGEFRYLGSGYRGVAIGTYLPDDNETGRDRWMYRTYHRQLLGNGFYTDWDIAGASDDNYFRDISELGLNTASTTYLPRRGRVGWSSTYWQTYAQVYKYQTLQDPDAPLAPPYDKVPELWLKGARYDWGGFDAEWVSTAVRFQRPLLNGRRLGPDGDRLQTYPTVSYPIVRPGWFLVPKVGVHYTQYRTDWYNRDWNRIGLSNYKRTESRTVPIMSLDAGMIFERDASLFGKAATQTLEPRLYYLRVPYRDQSALPVYDTTLADFSFDQAFQENIYTGGWDRIANANQLTAALTTRWLDANTGFERLSLSAAQRIYFQDQEVTLPAEQPRKNVRSDFLVGATAALTDTLTTDVAAQYNPYDNKWSRGMVSARWSPQRLTTVAVAYRYQRDPLPGISYQPQGQNQVSLAVQWPIHRRWYGVGRVDYSLRSEPATAAAAEQSPRVTQAIAGLEYKGDCCWVGRVVYQRYAVSAADTNTALFFQLELTGLGALGTDPISLLNRSIPGYQSVVPPTPTGTTFERYE</sequence>
<dbReference type="HOGENOM" id="CLU_009039_0_0_4"/>
<dbReference type="InterPro" id="IPR020889">
    <property type="entry name" value="LipoPS_assembly_LptD"/>
</dbReference>
<dbReference type="InterPro" id="IPR050218">
    <property type="entry name" value="LptD"/>
</dbReference>
<dbReference type="Pfam" id="PF19838">
    <property type="entry name" value="LptD_2"/>
    <property type="match status" value="1"/>
</dbReference>
<dbReference type="GO" id="GO:0009279">
    <property type="term" value="C:cell outer membrane"/>
    <property type="evidence" value="ECO:0007669"/>
    <property type="project" value="UniProtKB-SubCell"/>
</dbReference>
<dbReference type="PANTHER" id="PTHR30189:SF1">
    <property type="entry name" value="LPS-ASSEMBLY PROTEIN LPTD"/>
    <property type="match status" value="1"/>
</dbReference>
<dbReference type="AlphaFoldDB" id="A0A0C6PDJ3"/>
<dbReference type="PANTHER" id="PTHR30189">
    <property type="entry name" value="LPS-ASSEMBLY PROTEIN"/>
    <property type="match status" value="1"/>
</dbReference>
<keyword evidence="1" id="KW-0472">Membrane</keyword>
<evidence type="ECO:0000313" key="5">
    <source>
        <dbReference type="Proteomes" id="UP000007564"/>
    </source>
</evidence>
<accession>A0A0C6PDJ3</accession>
<comment type="function">
    <text evidence="1">Together with LptE, is involved in the assembly of lipopolysaccharide (LPS) at the surface of the outer membrane.</text>
</comment>
<name>A0A0C6PDJ3_BORBO</name>
<feature type="domain" description="LptD C-terminal" evidence="2">
    <location>
        <begin position="297"/>
        <end position="685"/>
    </location>
</feature>
<dbReference type="EMBL" id="HE965806">
    <property type="protein sequence ID" value="CCJ56215.1"/>
    <property type="molecule type" value="Genomic_DNA"/>
</dbReference>
<evidence type="ECO:0000259" key="3">
    <source>
        <dbReference type="Pfam" id="PF19838"/>
    </source>
</evidence>
<keyword evidence="1" id="KW-0732">Signal</keyword>
<dbReference type="Gene3D" id="2.60.450.10">
    <property type="entry name" value="Lipopolysaccharide (LPS) transport protein A like domain"/>
    <property type="match status" value="1"/>
</dbReference>
<organism evidence="4 5">
    <name type="scientific">Bordetella bronchiseptica 253</name>
    <dbReference type="NCBI Taxonomy" id="568707"/>
    <lineage>
        <taxon>Bacteria</taxon>
        <taxon>Pseudomonadati</taxon>
        <taxon>Pseudomonadota</taxon>
        <taxon>Betaproteobacteria</taxon>
        <taxon>Burkholderiales</taxon>
        <taxon>Alcaligenaceae</taxon>
        <taxon>Bordetella</taxon>
    </lineage>
</organism>
<comment type="similarity">
    <text evidence="1">Belongs to the LptD family.</text>
</comment>
<feature type="chain" id="PRO_5008985489" description="LPS-assembly protein LptD" evidence="1">
    <location>
        <begin position="21"/>
        <end position="790"/>
    </location>
</feature>
<dbReference type="GO" id="GO:0015920">
    <property type="term" value="P:lipopolysaccharide transport"/>
    <property type="evidence" value="ECO:0007669"/>
    <property type="project" value="InterPro"/>
</dbReference>
<dbReference type="Pfam" id="PF04453">
    <property type="entry name" value="LptD"/>
    <property type="match status" value="1"/>
</dbReference>
<dbReference type="KEGG" id="bbh:BN112_4301"/>
<dbReference type="GO" id="GO:1990351">
    <property type="term" value="C:transporter complex"/>
    <property type="evidence" value="ECO:0007669"/>
    <property type="project" value="TreeGrafter"/>
</dbReference>
<dbReference type="HAMAP" id="MF_01411">
    <property type="entry name" value="LPS_assembly_LptD"/>
    <property type="match status" value="1"/>
</dbReference>
<dbReference type="InterPro" id="IPR045659">
    <property type="entry name" value="LptD_2"/>
</dbReference>
<comment type="subunit">
    <text evidence="1">Component of the lipopolysaccharide transport and assembly complex. Interacts with LptE and LptA.</text>
</comment>
<gene>
    <name evidence="1" type="primary">lptD</name>
    <name evidence="4" type="ORF">BN112_4301</name>
</gene>
<dbReference type="Proteomes" id="UP000007564">
    <property type="component" value="Chromosome"/>
</dbReference>
<comment type="caution">
    <text evidence="1">Lacks conserved residue(s) required for the propagation of feature annotation.</text>
</comment>
<evidence type="ECO:0000256" key="1">
    <source>
        <dbReference type="HAMAP-Rule" id="MF_01411"/>
    </source>
</evidence>
<comment type="subcellular location">
    <subcellularLocation>
        <location evidence="1">Cell outer membrane</location>
    </subcellularLocation>
</comment>
<protein>
    <recommendedName>
        <fullName evidence="1">LPS-assembly protein LptD</fullName>
    </recommendedName>
</protein>
<dbReference type="InterPro" id="IPR007543">
    <property type="entry name" value="LptD_C"/>
</dbReference>
<feature type="domain" description="LPS-assembly protein LptD central" evidence="3">
    <location>
        <begin position="198"/>
        <end position="276"/>
    </location>
</feature>
<reference evidence="4 5" key="1">
    <citation type="journal article" date="2012" name="BMC Genomics">
        <title>Comparative genomics of the classical Bordetella subspecies: the evolution and exchange of virulence-associated diversity amongst closely related pathogens.</title>
        <authorList>
            <person name="Park J."/>
            <person name="Zhang Y."/>
            <person name="Buboltz A.M."/>
            <person name="Zhang X."/>
            <person name="Schuster S.C."/>
            <person name="Ahuja U."/>
            <person name="Liu M."/>
            <person name="Miller J.F."/>
            <person name="Sebaihia M."/>
            <person name="Bentley S.D."/>
            <person name="Parkhill J."/>
            <person name="Harvill E.T."/>
        </authorList>
    </citation>
    <scope>NUCLEOTIDE SEQUENCE [LARGE SCALE GENOMIC DNA]</scope>
    <source>
        <strain evidence="4 5">253</strain>
    </source>
</reference>
<proteinExistence type="inferred from homology"/>
<dbReference type="GO" id="GO:0043165">
    <property type="term" value="P:Gram-negative-bacterium-type cell outer membrane assembly"/>
    <property type="evidence" value="ECO:0007669"/>
    <property type="project" value="UniProtKB-UniRule"/>
</dbReference>
<dbReference type="OrthoDB" id="9760225at2"/>
<feature type="signal peptide" evidence="1">
    <location>
        <begin position="1"/>
        <end position="20"/>
    </location>
</feature>
<evidence type="ECO:0000313" key="4">
    <source>
        <dbReference type="EMBL" id="CCJ56215.1"/>
    </source>
</evidence>
<keyword evidence="1" id="KW-0998">Cell outer membrane</keyword>
<dbReference type="RefSeq" id="WP_003814429.1">
    <property type="nucleotide sequence ID" value="NC_019382.1"/>
</dbReference>
<evidence type="ECO:0000259" key="2">
    <source>
        <dbReference type="Pfam" id="PF04453"/>
    </source>
</evidence>
<dbReference type="SMR" id="A0A0C6PDJ3"/>
<dbReference type="GeneID" id="93205455"/>